<feature type="compositionally biased region" description="Acidic residues" evidence="4">
    <location>
        <begin position="526"/>
        <end position="544"/>
    </location>
</feature>
<feature type="region of interest" description="Disordered" evidence="4">
    <location>
        <begin position="19"/>
        <end position="49"/>
    </location>
</feature>
<evidence type="ECO:0000256" key="4">
    <source>
        <dbReference type="SAM" id="MobiDB-lite"/>
    </source>
</evidence>
<evidence type="ECO:0000256" key="1">
    <source>
        <dbReference type="ARBA" id="ARBA00022574"/>
    </source>
</evidence>
<feature type="repeat" description="WD" evidence="3">
    <location>
        <begin position="127"/>
        <end position="168"/>
    </location>
</feature>
<dbReference type="AlphaFoldDB" id="A0A813KGB9"/>
<dbReference type="Proteomes" id="UP000626109">
    <property type="component" value="Unassembled WGS sequence"/>
</dbReference>
<dbReference type="SUPFAM" id="SSF50978">
    <property type="entry name" value="WD40 repeat-like"/>
    <property type="match status" value="1"/>
</dbReference>
<evidence type="ECO:0000256" key="3">
    <source>
        <dbReference type="PROSITE-ProRule" id="PRU00221"/>
    </source>
</evidence>
<proteinExistence type="predicted"/>
<organism evidence="5 6">
    <name type="scientific">Polarella glacialis</name>
    <name type="common">Dinoflagellate</name>
    <dbReference type="NCBI Taxonomy" id="89957"/>
    <lineage>
        <taxon>Eukaryota</taxon>
        <taxon>Sar</taxon>
        <taxon>Alveolata</taxon>
        <taxon>Dinophyceae</taxon>
        <taxon>Suessiales</taxon>
        <taxon>Suessiaceae</taxon>
        <taxon>Polarella</taxon>
    </lineage>
</organism>
<dbReference type="SMART" id="SM00320">
    <property type="entry name" value="WD40"/>
    <property type="match status" value="7"/>
</dbReference>
<sequence>MSDPSCFMASFSCGLPSAKRQRFAAVPKSPSEDEDEDEDEDDEDDEHDEDAICDKWAARMQDAAAVESQEGHAGGTISKACRSTRGSPINVFSALVSARRLGVTVARAGRHIQDAWYGPRLQVEQQLEGHEGCVNCLSWRDDGQFLVSGSDDTKLCLWRYATRLSLAAKLSTGHRANIFGARFLGTEKLVSCGLDGTVRLVDAAAGSLLHVWEVHRGAVNSLVTDHGDGNIVLSCGGDGKVFQLDRRTRKSLLLLEWDLRWDGISMGVCGPEINSMASCQMRPHLLAIGGDDAFIWLYDRRKLGQVVPRGGNREPISVFRPPGLPVAPGGSVTGVAMSPDGERLLGSWSRNHAFEFDIAAGARRPPLTAVLGQSSFGSRRAGWKGRRGSQEDPFACHPLAEYLGHSNRRTTKEVAYLGAGAGLVASGSDCGRLFVWEGGTGRLLCIGKGDENVVNAIASHPHDLCLATSGIDNTVKLWAPTASPLPVSELSEDSEVKEIVEANEQDRHSRRNALQDSFLRIIGVEEESDPGLESDEDDHGESDDSGFGIFATGGLTEDLPRPTPLTVLPRWRRPLLPDPLGPRGAARQRRGRGGGRGSEREQPGEEETEEEQEEASSDEGMVI</sequence>
<dbReference type="PROSITE" id="PS50082">
    <property type="entry name" value="WD_REPEATS_2"/>
    <property type="match status" value="2"/>
</dbReference>
<feature type="compositionally biased region" description="Acidic residues" evidence="4">
    <location>
        <begin position="32"/>
        <end position="49"/>
    </location>
</feature>
<keyword evidence="2" id="KW-0677">Repeat</keyword>
<keyword evidence="1 3" id="KW-0853">WD repeat</keyword>
<dbReference type="Gene3D" id="2.130.10.10">
    <property type="entry name" value="YVTN repeat-like/Quinoprotein amine dehydrogenase"/>
    <property type="match status" value="3"/>
</dbReference>
<dbReference type="GO" id="GO:0005737">
    <property type="term" value="C:cytoplasm"/>
    <property type="evidence" value="ECO:0007669"/>
    <property type="project" value="TreeGrafter"/>
</dbReference>
<gene>
    <name evidence="5" type="ORF">PGLA2088_LOCUS31089</name>
</gene>
<feature type="repeat" description="WD" evidence="3">
    <location>
        <begin position="447"/>
        <end position="478"/>
    </location>
</feature>
<dbReference type="PROSITE" id="PS50294">
    <property type="entry name" value="WD_REPEATS_REGION"/>
    <property type="match status" value="1"/>
</dbReference>
<feature type="compositionally biased region" description="Acidic residues" evidence="4">
    <location>
        <begin position="604"/>
        <end position="617"/>
    </location>
</feature>
<feature type="region of interest" description="Disordered" evidence="4">
    <location>
        <begin position="526"/>
        <end position="623"/>
    </location>
</feature>
<dbReference type="EMBL" id="CAJNNW010029158">
    <property type="protein sequence ID" value="CAE8699259.1"/>
    <property type="molecule type" value="Genomic_DNA"/>
</dbReference>
<evidence type="ECO:0000313" key="6">
    <source>
        <dbReference type="Proteomes" id="UP000626109"/>
    </source>
</evidence>
<comment type="caution">
    <text evidence="5">The sequence shown here is derived from an EMBL/GenBank/DDBJ whole genome shotgun (WGS) entry which is preliminary data.</text>
</comment>
<reference evidence="5" key="1">
    <citation type="submission" date="2021-02" db="EMBL/GenBank/DDBJ databases">
        <authorList>
            <person name="Dougan E. K."/>
            <person name="Rhodes N."/>
            <person name="Thang M."/>
            <person name="Chan C."/>
        </authorList>
    </citation>
    <scope>NUCLEOTIDE SEQUENCE</scope>
</reference>
<evidence type="ECO:0000313" key="5">
    <source>
        <dbReference type="EMBL" id="CAE8699259.1"/>
    </source>
</evidence>
<dbReference type="PANTHER" id="PTHR15574">
    <property type="entry name" value="WD REPEAT DOMAIN-CONTAINING FAMILY"/>
    <property type="match status" value="1"/>
</dbReference>
<protein>
    <submittedName>
        <fullName evidence="5">Uncharacterized protein</fullName>
    </submittedName>
</protein>
<name>A0A813KGB9_POLGL</name>
<dbReference type="InterPro" id="IPR045151">
    <property type="entry name" value="DCAF8"/>
</dbReference>
<dbReference type="Pfam" id="PF00400">
    <property type="entry name" value="WD40"/>
    <property type="match status" value="4"/>
</dbReference>
<dbReference type="InterPro" id="IPR001680">
    <property type="entry name" value="WD40_rpt"/>
</dbReference>
<dbReference type="InterPro" id="IPR036322">
    <property type="entry name" value="WD40_repeat_dom_sf"/>
</dbReference>
<dbReference type="GO" id="GO:0080008">
    <property type="term" value="C:Cul4-RING E3 ubiquitin ligase complex"/>
    <property type="evidence" value="ECO:0007669"/>
    <property type="project" value="TreeGrafter"/>
</dbReference>
<evidence type="ECO:0000256" key="2">
    <source>
        <dbReference type="ARBA" id="ARBA00022737"/>
    </source>
</evidence>
<accession>A0A813KGB9</accession>
<dbReference type="InterPro" id="IPR015943">
    <property type="entry name" value="WD40/YVTN_repeat-like_dom_sf"/>
</dbReference>